<dbReference type="SUPFAM" id="SSF54928">
    <property type="entry name" value="RNA-binding domain, RBD"/>
    <property type="match status" value="1"/>
</dbReference>
<evidence type="ECO:0000256" key="1">
    <source>
        <dbReference type="ARBA" id="ARBA00022884"/>
    </source>
</evidence>
<sequence>MISNKILQKRLFVGSLPYSFTEGELLSLFISFGKIVAVKIIKNQWGKSRGMGYVEFEDLENAKNAKQSLHNHSLGERTIIVDYAQPDPFQTPEGQQRHLQAQTTHKNPRRNYNIDEPRSYGPKPKPKTKRTNLDSAASPNHLKNPKHMRQSLFDSRNYGSKVGSKFAKRTKKKTAR</sequence>
<dbReference type="GO" id="GO:0003723">
    <property type="term" value="F:RNA binding"/>
    <property type="evidence" value="ECO:0007669"/>
    <property type="project" value="UniProtKB-KW"/>
</dbReference>
<gene>
    <name evidence="4" type="ORF">US90_C0013G0028</name>
</gene>
<dbReference type="Pfam" id="PF00076">
    <property type="entry name" value="RRM_1"/>
    <property type="match status" value="1"/>
</dbReference>
<accession>A0A0G0JSS6</accession>
<dbReference type="Proteomes" id="UP000034406">
    <property type="component" value="Unassembled WGS sequence"/>
</dbReference>
<keyword evidence="1" id="KW-0694">RNA-binding</keyword>
<evidence type="ECO:0000256" key="2">
    <source>
        <dbReference type="SAM" id="MobiDB-lite"/>
    </source>
</evidence>
<dbReference type="PROSITE" id="PS50102">
    <property type="entry name" value="RRM"/>
    <property type="match status" value="1"/>
</dbReference>
<organism evidence="4 5">
    <name type="scientific">Candidatus Shapirobacteria bacterium GW2011_GWE2_38_30</name>
    <dbReference type="NCBI Taxonomy" id="1618490"/>
    <lineage>
        <taxon>Bacteria</taxon>
        <taxon>Candidatus Shapironibacteriota</taxon>
    </lineage>
</organism>
<reference evidence="4 5" key="1">
    <citation type="journal article" date="2015" name="Nature">
        <title>rRNA introns, odd ribosomes, and small enigmatic genomes across a large radiation of phyla.</title>
        <authorList>
            <person name="Brown C.T."/>
            <person name="Hug L.A."/>
            <person name="Thomas B.C."/>
            <person name="Sharon I."/>
            <person name="Castelle C.J."/>
            <person name="Singh A."/>
            <person name="Wilkins M.J."/>
            <person name="Williams K.H."/>
            <person name="Banfield J.F."/>
        </authorList>
    </citation>
    <scope>NUCLEOTIDE SEQUENCE [LARGE SCALE GENOMIC DNA]</scope>
</reference>
<proteinExistence type="predicted"/>
<name>A0A0G0JSS6_9BACT</name>
<feature type="region of interest" description="Disordered" evidence="2">
    <location>
        <begin position="86"/>
        <end position="176"/>
    </location>
</feature>
<feature type="compositionally biased region" description="Basic residues" evidence="2">
    <location>
        <begin position="166"/>
        <end position="176"/>
    </location>
</feature>
<dbReference type="GO" id="GO:1990904">
    <property type="term" value="C:ribonucleoprotein complex"/>
    <property type="evidence" value="ECO:0007669"/>
    <property type="project" value="UniProtKB-KW"/>
</dbReference>
<dbReference type="CDD" id="cd00590">
    <property type="entry name" value="RRM_SF"/>
    <property type="match status" value="1"/>
</dbReference>
<comment type="caution">
    <text evidence="4">The sequence shown here is derived from an EMBL/GenBank/DDBJ whole genome shotgun (WGS) entry which is preliminary data.</text>
</comment>
<dbReference type="SMART" id="SM00360">
    <property type="entry name" value="RRM"/>
    <property type="match status" value="1"/>
</dbReference>
<evidence type="ECO:0000313" key="5">
    <source>
        <dbReference type="Proteomes" id="UP000034406"/>
    </source>
</evidence>
<dbReference type="AlphaFoldDB" id="A0A0G0JSS6"/>
<dbReference type="Gene3D" id="3.30.70.330">
    <property type="match status" value="1"/>
</dbReference>
<dbReference type="InterPro" id="IPR035979">
    <property type="entry name" value="RBD_domain_sf"/>
</dbReference>
<dbReference type="InterPro" id="IPR052462">
    <property type="entry name" value="SLIRP/GR-RBP-like"/>
</dbReference>
<dbReference type="EMBL" id="LBUT01000013">
    <property type="protein sequence ID" value="KKQ69687.1"/>
    <property type="molecule type" value="Genomic_DNA"/>
</dbReference>
<keyword evidence="4" id="KW-0687">Ribonucleoprotein</keyword>
<evidence type="ECO:0000259" key="3">
    <source>
        <dbReference type="PROSITE" id="PS50102"/>
    </source>
</evidence>
<evidence type="ECO:0000313" key="4">
    <source>
        <dbReference type="EMBL" id="KKQ69687.1"/>
    </source>
</evidence>
<dbReference type="InterPro" id="IPR000504">
    <property type="entry name" value="RRM_dom"/>
</dbReference>
<feature type="domain" description="RRM" evidence="3">
    <location>
        <begin position="9"/>
        <end position="86"/>
    </location>
</feature>
<feature type="compositionally biased region" description="Polar residues" evidence="2">
    <location>
        <begin position="92"/>
        <end position="105"/>
    </location>
</feature>
<protein>
    <submittedName>
        <fullName evidence="4">Heterogeneous nuclear ribonucleoprotein HRP1</fullName>
    </submittedName>
</protein>
<dbReference type="PANTHER" id="PTHR48027">
    <property type="entry name" value="HETEROGENEOUS NUCLEAR RIBONUCLEOPROTEIN 87F-RELATED"/>
    <property type="match status" value="1"/>
</dbReference>
<dbReference type="STRING" id="1618490.US90_C0013G0028"/>
<dbReference type="InterPro" id="IPR012677">
    <property type="entry name" value="Nucleotide-bd_a/b_plait_sf"/>
</dbReference>